<reference evidence="5 6" key="1">
    <citation type="submission" date="2024-10" db="EMBL/GenBank/DDBJ databases">
        <title>The Natural Products Discovery Center: Release of the First 8490 Sequenced Strains for Exploring Actinobacteria Biosynthetic Diversity.</title>
        <authorList>
            <person name="Kalkreuter E."/>
            <person name="Kautsar S.A."/>
            <person name="Yang D."/>
            <person name="Bader C.D."/>
            <person name="Teijaro C.N."/>
            <person name="Fluegel L."/>
            <person name="Davis C.M."/>
            <person name="Simpson J.R."/>
            <person name="Lauterbach L."/>
            <person name="Steele A.D."/>
            <person name="Gui C."/>
            <person name="Meng S."/>
            <person name="Li G."/>
            <person name="Viehrig K."/>
            <person name="Ye F."/>
            <person name="Su P."/>
            <person name="Kiefer A.F."/>
            <person name="Nichols A."/>
            <person name="Cepeda A.J."/>
            <person name="Yan W."/>
            <person name="Fan B."/>
            <person name="Jiang Y."/>
            <person name="Adhikari A."/>
            <person name="Zheng C.-J."/>
            <person name="Schuster L."/>
            <person name="Cowan T.M."/>
            <person name="Smanski M.J."/>
            <person name="Chevrette M.G."/>
            <person name="De Carvalho L.P.S."/>
            <person name="Shen B."/>
        </authorList>
    </citation>
    <scope>NUCLEOTIDE SEQUENCE [LARGE SCALE GENOMIC DNA]</scope>
    <source>
        <strain evidence="5 6">NPDC001281</strain>
    </source>
</reference>
<gene>
    <name evidence="5" type="ORF">ACFY05_42260</name>
</gene>
<sequence>MSAEPAGTRHHEYVLDEIDRQLLTLLQKDGRLAYSELGNATGLSAGAVRARVLRLQEDGILQVVGVTDPLRLGYRNMAMLAINVDGDIDETADAIGKVDGVIYVILAAGSVDLLVEVIATSSDELYEIINRRLRTVPGVRTVETFMYYRIHTHRFAWGVVPD</sequence>
<keyword evidence="3" id="KW-0804">Transcription</keyword>
<dbReference type="Gene3D" id="1.10.10.10">
    <property type="entry name" value="Winged helix-like DNA-binding domain superfamily/Winged helix DNA-binding domain"/>
    <property type="match status" value="1"/>
</dbReference>
<dbReference type="InterPro" id="IPR019885">
    <property type="entry name" value="Tscrpt_reg_HTH_AsnC-type_CS"/>
</dbReference>
<protein>
    <submittedName>
        <fullName evidence="5">Lrp/AsnC family transcriptional regulator</fullName>
    </submittedName>
</protein>
<evidence type="ECO:0000313" key="6">
    <source>
        <dbReference type="Proteomes" id="UP001602119"/>
    </source>
</evidence>
<dbReference type="SUPFAM" id="SSF54909">
    <property type="entry name" value="Dimeric alpha+beta barrel"/>
    <property type="match status" value="1"/>
</dbReference>
<comment type="caution">
    <text evidence="5">The sequence shown here is derived from an EMBL/GenBank/DDBJ whole genome shotgun (WGS) entry which is preliminary data.</text>
</comment>
<dbReference type="EMBL" id="JBIAXI010000050">
    <property type="protein sequence ID" value="MFF4779459.1"/>
    <property type="molecule type" value="Genomic_DNA"/>
</dbReference>
<dbReference type="PROSITE" id="PS50956">
    <property type="entry name" value="HTH_ASNC_2"/>
    <property type="match status" value="1"/>
</dbReference>
<name>A0ABW6VJB4_MICFU</name>
<dbReference type="PROSITE" id="PS00519">
    <property type="entry name" value="HTH_ASNC_1"/>
    <property type="match status" value="1"/>
</dbReference>
<dbReference type="Pfam" id="PF01037">
    <property type="entry name" value="AsnC_trans_reg"/>
    <property type="match status" value="1"/>
</dbReference>
<dbReference type="Proteomes" id="UP001602119">
    <property type="component" value="Unassembled WGS sequence"/>
</dbReference>
<proteinExistence type="predicted"/>
<dbReference type="SUPFAM" id="SSF46785">
    <property type="entry name" value="Winged helix' DNA-binding domain"/>
    <property type="match status" value="1"/>
</dbReference>
<dbReference type="PANTHER" id="PTHR30154">
    <property type="entry name" value="LEUCINE-RESPONSIVE REGULATORY PROTEIN"/>
    <property type="match status" value="1"/>
</dbReference>
<dbReference type="Gene3D" id="3.30.70.920">
    <property type="match status" value="1"/>
</dbReference>
<keyword evidence="2" id="KW-0238">DNA-binding</keyword>
<evidence type="ECO:0000256" key="2">
    <source>
        <dbReference type="ARBA" id="ARBA00023125"/>
    </source>
</evidence>
<dbReference type="PANTHER" id="PTHR30154:SF34">
    <property type="entry name" value="TRANSCRIPTIONAL REGULATOR AZLB"/>
    <property type="match status" value="1"/>
</dbReference>
<accession>A0ABW6VJB4</accession>
<dbReference type="InterPro" id="IPR019888">
    <property type="entry name" value="Tscrpt_reg_AsnC-like"/>
</dbReference>
<evidence type="ECO:0000256" key="3">
    <source>
        <dbReference type="ARBA" id="ARBA00023163"/>
    </source>
</evidence>
<dbReference type="InterPro" id="IPR011008">
    <property type="entry name" value="Dimeric_a/b-barrel"/>
</dbReference>
<dbReference type="InterPro" id="IPR036390">
    <property type="entry name" value="WH_DNA-bd_sf"/>
</dbReference>
<evidence type="ECO:0000256" key="1">
    <source>
        <dbReference type="ARBA" id="ARBA00023015"/>
    </source>
</evidence>
<dbReference type="RefSeq" id="WP_066943363.1">
    <property type="nucleotide sequence ID" value="NZ_BBYK01000053.1"/>
</dbReference>
<evidence type="ECO:0000259" key="4">
    <source>
        <dbReference type="PROSITE" id="PS50956"/>
    </source>
</evidence>
<feature type="domain" description="HTH asnC-type" evidence="4">
    <location>
        <begin position="15"/>
        <end position="75"/>
    </location>
</feature>
<dbReference type="InterPro" id="IPR000485">
    <property type="entry name" value="AsnC-type_HTH_dom"/>
</dbReference>
<dbReference type="PRINTS" id="PR00033">
    <property type="entry name" value="HTHASNC"/>
</dbReference>
<dbReference type="SMART" id="SM00344">
    <property type="entry name" value="HTH_ASNC"/>
    <property type="match status" value="1"/>
</dbReference>
<dbReference type="InterPro" id="IPR019887">
    <property type="entry name" value="Tscrpt_reg_AsnC/Lrp_C"/>
</dbReference>
<dbReference type="InterPro" id="IPR036388">
    <property type="entry name" value="WH-like_DNA-bd_sf"/>
</dbReference>
<organism evidence="5 6">
    <name type="scientific">Microtetraspora fusca</name>
    <dbReference type="NCBI Taxonomy" id="1997"/>
    <lineage>
        <taxon>Bacteria</taxon>
        <taxon>Bacillati</taxon>
        <taxon>Actinomycetota</taxon>
        <taxon>Actinomycetes</taxon>
        <taxon>Streptosporangiales</taxon>
        <taxon>Streptosporangiaceae</taxon>
        <taxon>Microtetraspora</taxon>
    </lineage>
</organism>
<dbReference type="Pfam" id="PF13404">
    <property type="entry name" value="HTH_AsnC-type"/>
    <property type="match status" value="1"/>
</dbReference>
<keyword evidence="1" id="KW-0805">Transcription regulation</keyword>
<evidence type="ECO:0000313" key="5">
    <source>
        <dbReference type="EMBL" id="MFF4779459.1"/>
    </source>
</evidence>
<keyword evidence="6" id="KW-1185">Reference proteome</keyword>